<comment type="pathway">
    <text evidence="2 7">One-carbon metabolism; tetrahydrofolate interconversion.</text>
</comment>
<dbReference type="AlphaFoldDB" id="A0A9N9TLU5"/>
<evidence type="ECO:0008006" key="10">
    <source>
        <dbReference type="Google" id="ProtNLM"/>
    </source>
</evidence>
<sequence>MRETLITRIGSAPFVRESPVTFRPDAEKSIKGILSSSDIRVSVELCPNRQLDKELLLQIPCRFCAITWFSPSADQLERVDKIPAIVLARELKHFGLPVLLHLAGRNLRKFEVLKILGTLKKYGIRNIFALQGDASQVREKDDSKCDFPYAADLVDFIRSCYGNFFTIGVAGYPDGHPNSFSRESEMEFLKAKVSRGADFILTQGSYSLAAFTNFIERCRSAGIRVPVVPGLFIISSYGTLAAVSKFCGVPVPKTLLETVKRLKENDPAAREFGITEAGEMVKRILANGNSFGGVHVFSLNNLELVREVLGRVGFYPVIERPLKLRCD</sequence>
<evidence type="ECO:0000256" key="1">
    <source>
        <dbReference type="ARBA" id="ARBA00001974"/>
    </source>
</evidence>
<dbReference type="Proteomes" id="UP001153712">
    <property type="component" value="Chromosome 2"/>
</dbReference>
<dbReference type="GO" id="GO:0035999">
    <property type="term" value="P:tetrahydrofolate interconversion"/>
    <property type="evidence" value="ECO:0007669"/>
    <property type="project" value="TreeGrafter"/>
</dbReference>
<dbReference type="GO" id="GO:0071949">
    <property type="term" value="F:FAD binding"/>
    <property type="evidence" value="ECO:0007669"/>
    <property type="project" value="TreeGrafter"/>
</dbReference>
<evidence type="ECO:0000256" key="4">
    <source>
        <dbReference type="ARBA" id="ARBA00022630"/>
    </source>
</evidence>
<evidence type="ECO:0000256" key="7">
    <source>
        <dbReference type="RuleBase" id="RU004254"/>
    </source>
</evidence>
<protein>
    <recommendedName>
        <fullName evidence="10">Methylenetetrahydrofolate reductase (NAD(P)H)</fullName>
    </recommendedName>
</protein>
<gene>
    <name evidence="8" type="ORF">PHYEVI_LOCUS5162</name>
</gene>
<keyword evidence="9" id="KW-1185">Reference proteome</keyword>
<dbReference type="InterPro" id="IPR029041">
    <property type="entry name" value="FAD-linked_oxidoreductase-like"/>
</dbReference>
<dbReference type="CDD" id="cd00537">
    <property type="entry name" value="MTHFR"/>
    <property type="match status" value="1"/>
</dbReference>
<dbReference type="GO" id="GO:0004489">
    <property type="term" value="F:methylenetetrahydrofolate reductase [NAD(P)H] activity"/>
    <property type="evidence" value="ECO:0007669"/>
    <property type="project" value="InterPro"/>
</dbReference>
<dbReference type="PANTHER" id="PTHR45754:SF3">
    <property type="entry name" value="METHYLENETETRAHYDROFOLATE REDUCTASE (NADPH)"/>
    <property type="match status" value="1"/>
</dbReference>
<evidence type="ECO:0000256" key="5">
    <source>
        <dbReference type="ARBA" id="ARBA00022827"/>
    </source>
</evidence>
<reference evidence="8" key="1">
    <citation type="submission" date="2022-01" db="EMBL/GenBank/DDBJ databases">
        <authorList>
            <person name="King R."/>
        </authorList>
    </citation>
    <scope>NUCLEOTIDE SEQUENCE</scope>
</reference>
<organism evidence="8 9">
    <name type="scientific">Phyllotreta striolata</name>
    <name type="common">Striped flea beetle</name>
    <name type="synonym">Crioceris striolata</name>
    <dbReference type="NCBI Taxonomy" id="444603"/>
    <lineage>
        <taxon>Eukaryota</taxon>
        <taxon>Metazoa</taxon>
        <taxon>Ecdysozoa</taxon>
        <taxon>Arthropoda</taxon>
        <taxon>Hexapoda</taxon>
        <taxon>Insecta</taxon>
        <taxon>Pterygota</taxon>
        <taxon>Neoptera</taxon>
        <taxon>Endopterygota</taxon>
        <taxon>Coleoptera</taxon>
        <taxon>Polyphaga</taxon>
        <taxon>Cucujiformia</taxon>
        <taxon>Chrysomeloidea</taxon>
        <taxon>Chrysomelidae</taxon>
        <taxon>Galerucinae</taxon>
        <taxon>Alticini</taxon>
        <taxon>Phyllotreta</taxon>
    </lineage>
</organism>
<name>A0A9N9TLU5_PHYSR</name>
<evidence type="ECO:0000256" key="2">
    <source>
        <dbReference type="ARBA" id="ARBA00004777"/>
    </source>
</evidence>
<dbReference type="EMBL" id="OU900095">
    <property type="protein sequence ID" value="CAG9858775.1"/>
    <property type="molecule type" value="Genomic_DNA"/>
</dbReference>
<proteinExistence type="inferred from homology"/>
<evidence type="ECO:0000313" key="8">
    <source>
        <dbReference type="EMBL" id="CAG9858775.1"/>
    </source>
</evidence>
<keyword evidence="6" id="KW-0560">Oxidoreductase</keyword>
<dbReference type="InterPro" id="IPR003171">
    <property type="entry name" value="Mehydrof_redctse-like"/>
</dbReference>
<dbReference type="PANTHER" id="PTHR45754">
    <property type="entry name" value="METHYLENETETRAHYDROFOLATE REDUCTASE"/>
    <property type="match status" value="1"/>
</dbReference>
<dbReference type="GO" id="GO:0005829">
    <property type="term" value="C:cytosol"/>
    <property type="evidence" value="ECO:0007669"/>
    <property type="project" value="TreeGrafter"/>
</dbReference>
<comment type="cofactor">
    <cofactor evidence="1">
        <name>FAD</name>
        <dbReference type="ChEBI" id="CHEBI:57692"/>
    </cofactor>
</comment>
<accession>A0A9N9TLU5</accession>
<evidence type="ECO:0000313" key="9">
    <source>
        <dbReference type="Proteomes" id="UP001153712"/>
    </source>
</evidence>
<dbReference type="OrthoDB" id="16284at2759"/>
<dbReference type="Pfam" id="PF02219">
    <property type="entry name" value="MTHFR"/>
    <property type="match status" value="1"/>
</dbReference>
<keyword evidence="4" id="KW-0285">Flavoprotein</keyword>
<evidence type="ECO:0000256" key="6">
    <source>
        <dbReference type="ARBA" id="ARBA00023002"/>
    </source>
</evidence>
<dbReference type="GO" id="GO:0009086">
    <property type="term" value="P:methionine biosynthetic process"/>
    <property type="evidence" value="ECO:0007669"/>
    <property type="project" value="TreeGrafter"/>
</dbReference>
<keyword evidence="5" id="KW-0274">FAD</keyword>
<comment type="similarity">
    <text evidence="3">Belongs to the methylenetetrahydrofolate reductase family.</text>
</comment>
<evidence type="ECO:0000256" key="3">
    <source>
        <dbReference type="ARBA" id="ARBA00006743"/>
    </source>
</evidence>
<dbReference type="SUPFAM" id="SSF51730">
    <property type="entry name" value="FAD-linked oxidoreductase"/>
    <property type="match status" value="1"/>
</dbReference>
<dbReference type="Gene3D" id="3.20.20.220">
    <property type="match status" value="1"/>
</dbReference>